<dbReference type="Pfam" id="PF07728">
    <property type="entry name" value="AAA_5"/>
    <property type="match status" value="1"/>
</dbReference>
<keyword evidence="3" id="KW-1185">Reference proteome</keyword>
<evidence type="ECO:0000259" key="1">
    <source>
        <dbReference type="SMART" id="SM00382"/>
    </source>
</evidence>
<dbReference type="Gene3D" id="3.10.590.10">
    <property type="entry name" value="ph1033 like domains"/>
    <property type="match status" value="1"/>
</dbReference>
<dbReference type="GO" id="GO:0016887">
    <property type="term" value="F:ATP hydrolysis activity"/>
    <property type="evidence" value="ECO:0007669"/>
    <property type="project" value="InterPro"/>
</dbReference>
<dbReference type="InterPro" id="IPR027417">
    <property type="entry name" value="P-loop_NTPase"/>
</dbReference>
<evidence type="ECO:0000313" key="3">
    <source>
        <dbReference type="Proteomes" id="UP000574133"/>
    </source>
</evidence>
<name>A0A841T9S8_9BACL</name>
<dbReference type="CDD" id="cd00009">
    <property type="entry name" value="AAA"/>
    <property type="match status" value="1"/>
</dbReference>
<comment type="caution">
    <text evidence="2">The sequence shown here is derived from an EMBL/GenBank/DDBJ whole genome shotgun (WGS) entry which is preliminary data.</text>
</comment>
<dbReference type="InterPro" id="IPR015947">
    <property type="entry name" value="PUA-like_sf"/>
</dbReference>
<dbReference type="EMBL" id="JACJVN010000002">
    <property type="protein sequence ID" value="MBB6675797.1"/>
    <property type="molecule type" value="Genomic_DNA"/>
</dbReference>
<dbReference type="PANTHER" id="PTHR37291:SF1">
    <property type="entry name" value="TYPE IV METHYL-DIRECTED RESTRICTION ENZYME ECOKMCRB SUBUNIT"/>
    <property type="match status" value="1"/>
</dbReference>
<dbReference type="SUPFAM" id="SSF88697">
    <property type="entry name" value="PUA domain-like"/>
    <property type="match status" value="1"/>
</dbReference>
<dbReference type="SUPFAM" id="SSF52540">
    <property type="entry name" value="P-loop containing nucleoside triphosphate hydrolases"/>
    <property type="match status" value="1"/>
</dbReference>
<dbReference type="Pfam" id="PF01878">
    <property type="entry name" value="EVE"/>
    <property type="match status" value="1"/>
</dbReference>
<organism evidence="2 3">
    <name type="scientific">Cohnella lubricantis</name>
    <dbReference type="NCBI Taxonomy" id="2163172"/>
    <lineage>
        <taxon>Bacteria</taxon>
        <taxon>Bacillati</taxon>
        <taxon>Bacillota</taxon>
        <taxon>Bacilli</taxon>
        <taxon>Bacillales</taxon>
        <taxon>Paenibacillaceae</taxon>
        <taxon>Cohnella</taxon>
    </lineage>
</organism>
<dbReference type="InterPro" id="IPR011704">
    <property type="entry name" value="ATPase_dyneun-rel_AAA"/>
</dbReference>
<dbReference type="AlphaFoldDB" id="A0A841T9S8"/>
<sequence>MNYWIFQGNPKVFDIDTYLTESSILQWDIRQKHFKDEIKIEDQVFIWRADGGQKNTGGIVGLARIAELPVFDEGEQCWRVKLNKVEHRTSPEAGMLLRHELKEWPVTADLPIFKINQNTNYKLSESEYKVLLELWKDPDQLHKLASSPLLEKYLEVFRNQAKKWFESCEFLNENHTFFQSFKDPERLRKMEWEEVQALGKHVNAFSSMALARGRALGNINGPIEKYRNSFLYLFYGEAALEERMYRFINDEQYKLFGIGESVVSEIIAGVYPESYCMFNQRDRVAVENVLQLDPGYGRGDTFADKFMKFQSCLKEHQIEEKYLHIVGKHTDLPIYLEIDQFFSFLYMRFGKQDSNTVEIAAENGVQYWVLAAGENAYLWEDFHSNNLIAIGWPELGDLEQYQTKQEIIDKLIEAYNLDKTPRNDAHCNYQFAKEMKIGDYVLIKKGNRHIIAFGKITSNYRYDFSREEYRSIRSVEWINTGDWEIPKDKSQLATKTLTNITPYEDYLQELLDLIGFMNEDMIDKGIVQELDNMDLDESQPFGLDQLLKEVFLSAEQIEEIRHSLTSKKNLILQGPPGVGKTFVAKRLAYYHNGSKDDSRISMIQFHQSYSYEDFIQGYKPTEGGGFSLRNGVFYDFCQRAAKDPEHNYYMIIDEINRGNLSKIFGEVMMLIECDKRSRAYSVKLTYSESGEPFYIPNNVYLIGTMNTADRSLALVDYALRRRFAFVSVEPAFGTPAFQEFLQSKGVSQGFINRIVASMNDINGEIRNDKVNLGKGYEIGHSYFCPSGSVGDEEAWYKGVLKLEIEPLLREYWFDNEDKVRNLIEGA</sequence>
<dbReference type="Proteomes" id="UP000574133">
    <property type="component" value="Unassembled WGS sequence"/>
</dbReference>
<dbReference type="RefSeq" id="WP_185177104.1">
    <property type="nucleotide sequence ID" value="NZ_CBCSEP010000028.1"/>
</dbReference>
<evidence type="ECO:0000313" key="2">
    <source>
        <dbReference type="EMBL" id="MBB6675797.1"/>
    </source>
</evidence>
<dbReference type="GO" id="GO:0005524">
    <property type="term" value="F:ATP binding"/>
    <property type="evidence" value="ECO:0007669"/>
    <property type="project" value="InterPro"/>
</dbReference>
<reference evidence="2 3" key="1">
    <citation type="submission" date="2020-08" db="EMBL/GenBank/DDBJ databases">
        <title>Cohnella phylogeny.</title>
        <authorList>
            <person name="Dunlap C."/>
        </authorList>
    </citation>
    <scope>NUCLEOTIDE SEQUENCE [LARGE SCALE GENOMIC DNA]</scope>
    <source>
        <strain evidence="2 3">DSM 103658</strain>
    </source>
</reference>
<gene>
    <name evidence="2" type="ORF">H4Q31_00450</name>
</gene>
<dbReference type="Gene3D" id="3.40.50.300">
    <property type="entry name" value="P-loop containing nucleotide triphosphate hydrolases"/>
    <property type="match status" value="1"/>
</dbReference>
<dbReference type="InterPro" id="IPR052934">
    <property type="entry name" value="Methyl-DNA_Rec/Restrict_Enz"/>
</dbReference>
<feature type="domain" description="AAA+ ATPase" evidence="1">
    <location>
        <begin position="566"/>
        <end position="729"/>
    </location>
</feature>
<dbReference type="InterPro" id="IPR003593">
    <property type="entry name" value="AAA+_ATPase"/>
</dbReference>
<dbReference type="SMART" id="SM00382">
    <property type="entry name" value="AAA"/>
    <property type="match status" value="1"/>
</dbReference>
<protein>
    <submittedName>
        <fullName evidence="2">EVE domain-containing protein</fullName>
    </submittedName>
</protein>
<proteinExistence type="predicted"/>
<dbReference type="InterPro" id="IPR002740">
    <property type="entry name" value="EVE_domain"/>
</dbReference>
<dbReference type="PANTHER" id="PTHR37291">
    <property type="entry name" value="5-METHYLCYTOSINE-SPECIFIC RESTRICTION ENZYME B"/>
    <property type="match status" value="1"/>
</dbReference>
<accession>A0A841T9S8</accession>